<dbReference type="InterPro" id="IPR032710">
    <property type="entry name" value="NTF2-like_dom_sf"/>
</dbReference>
<dbReference type="AlphaFoldDB" id="A0A7K0EEF1"/>
<protein>
    <submittedName>
        <fullName evidence="1">Nuclear transport factor 2 family protein</fullName>
    </submittedName>
</protein>
<proteinExistence type="predicted"/>
<reference evidence="1 2" key="1">
    <citation type="journal article" date="2018" name="Antonie Van Leeuwenhoek">
        <title>Larkinella terrae sp. nov., isolated from soil on Jeju Island, South Korea.</title>
        <authorList>
            <person name="Ten L.N."/>
            <person name="Jeon J."/>
            <person name="Park S.J."/>
            <person name="Park S."/>
            <person name="Lee S.Y."/>
            <person name="Kim M.K."/>
            <person name="Jung H.Y."/>
        </authorList>
    </citation>
    <scope>NUCLEOTIDE SEQUENCE [LARGE SCALE GENOMIC DNA]</scope>
    <source>
        <strain evidence="1 2">KCTC 52001</strain>
    </source>
</reference>
<dbReference type="Proteomes" id="UP000441754">
    <property type="component" value="Unassembled WGS sequence"/>
</dbReference>
<dbReference type="EMBL" id="WJXZ01000001">
    <property type="protein sequence ID" value="MRS60197.1"/>
    <property type="molecule type" value="Genomic_DNA"/>
</dbReference>
<organism evidence="1 2">
    <name type="scientific">Larkinella terrae</name>
    <dbReference type="NCBI Taxonomy" id="2025311"/>
    <lineage>
        <taxon>Bacteria</taxon>
        <taxon>Pseudomonadati</taxon>
        <taxon>Bacteroidota</taxon>
        <taxon>Cytophagia</taxon>
        <taxon>Cytophagales</taxon>
        <taxon>Spirosomataceae</taxon>
        <taxon>Larkinella</taxon>
    </lineage>
</organism>
<evidence type="ECO:0000313" key="1">
    <source>
        <dbReference type="EMBL" id="MRS60197.1"/>
    </source>
</evidence>
<keyword evidence="2" id="KW-1185">Reference proteome</keyword>
<gene>
    <name evidence="1" type="ORF">GJJ30_02750</name>
</gene>
<dbReference type="Gene3D" id="3.10.450.50">
    <property type="match status" value="1"/>
</dbReference>
<accession>A0A7K0EEF1</accession>
<dbReference type="SUPFAM" id="SSF54427">
    <property type="entry name" value="NTF2-like"/>
    <property type="match status" value="1"/>
</dbReference>
<sequence>MNLPKVVADLVLAQNNFDSVGYATCFSETAVVFDEGKTHNGRKEIAHWIADANERYKATMKPISFEENETESLLKVEVSGDFDGSPVVLSYHLEIADEWIQSLKITG</sequence>
<dbReference type="OrthoDB" id="8684708at2"/>
<dbReference type="RefSeq" id="WP_154172889.1">
    <property type="nucleotide sequence ID" value="NZ_WJXZ01000001.1"/>
</dbReference>
<evidence type="ECO:0000313" key="2">
    <source>
        <dbReference type="Proteomes" id="UP000441754"/>
    </source>
</evidence>
<comment type="caution">
    <text evidence="1">The sequence shown here is derived from an EMBL/GenBank/DDBJ whole genome shotgun (WGS) entry which is preliminary data.</text>
</comment>
<name>A0A7K0EEF1_9BACT</name>